<feature type="chain" id="PRO_5039234787" evidence="9">
    <location>
        <begin position="26"/>
        <end position="304"/>
    </location>
</feature>
<dbReference type="GO" id="GO:0016020">
    <property type="term" value="C:membrane"/>
    <property type="evidence" value="ECO:0007669"/>
    <property type="project" value="UniProtKB-SubCell"/>
</dbReference>
<gene>
    <name evidence="10" type="ORF">IAA28_10105</name>
</gene>
<keyword evidence="5" id="KW-0564">Palmitate</keyword>
<dbReference type="PROSITE" id="PS51257">
    <property type="entry name" value="PROKAR_LIPOPROTEIN"/>
    <property type="match status" value="1"/>
</dbReference>
<dbReference type="SUPFAM" id="SSF53850">
    <property type="entry name" value="Periplasmic binding protein-like II"/>
    <property type="match status" value="1"/>
</dbReference>
<dbReference type="PANTHER" id="PTHR30429:SF0">
    <property type="entry name" value="METHIONINE-BINDING LIPOPROTEIN METQ"/>
    <property type="match status" value="1"/>
</dbReference>
<accession>A0A9D2AXV6</accession>
<reference evidence="10" key="2">
    <citation type="submission" date="2021-04" db="EMBL/GenBank/DDBJ databases">
        <authorList>
            <person name="Gilroy R."/>
        </authorList>
    </citation>
    <scope>NUCLEOTIDE SEQUENCE</scope>
    <source>
        <strain evidence="10">ChiGjej4B4-12881</strain>
    </source>
</reference>
<evidence type="ECO:0000256" key="4">
    <source>
        <dbReference type="ARBA" id="ARBA00023136"/>
    </source>
</evidence>
<evidence type="ECO:0000256" key="9">
    <source>
        <dbReference type="SAM" id="SignalP"/>
    </source>
</evidence>
<evidence type="ECO:0000256" key="1">
    <source>
        <dbReference type="ARBA" id="ARBA00004635"/>
    </source>
</evidence>
<dbReference type="EMBL" id="DXEU01000183">
    <property type="protein sequence ID" value="HIX53141.1"/>
    <property type="molecule type" value="Genomic_DNA"/>
</dbReference>
<feature type="signal peptide" evidence="9">
    <location>
        <begin position="1"/>
        <end position="25"/>
    </location>
</feature>
<feature type="lipid moiety-binding region" description="S-diacylglycerol cysteine" evidence="7">
    <location>
        <position position="21"/>
    </location>
</feature>
<dbReference type="PANTHER" id="PTHR30429">
    <property type="entry name" value="D-METHIONINE-BINDING LIPOPROTEIN METQ"/>
    <property type="match status" value="1"/>
</dbReference>
<reference evidence="10" key="1">
    <citation type="journal article" date="2021" name="PeerJ">
        <title>Extensive microbial diversity within the chicken gut microbiome revealed by metagenomics and culture.</title>
        <authorList>
            <person name="Gilroy R."/>
            <person name="Ravi A."/>
            <person name="Getino M."/>
            <person name="Pursley I."/>
            <person name="Horton D.L."/>
            <person name="Alikhan N.F."/>
            <person name="Baker D."/>
            <person name="Gharbi K."/>
            <person name="Hall N."/>
            <person name="Watson M."/>
            <person name="Adriaenssens E.M."/>
            <person name="Foster-Nyarko E."/>
            <person name="Jarju S."/>
            <person name="Secka A."/>
            <person name="Antonio M."/>
            <person name="Oren A."/>
            <person name="Chaudhuri R.R."/>
            <person name="La Ragione R."/>
            <person name="Hildebrand F."/>
            <person name="Pallen M.J."/>
        </authorList>
    </citation>
    <scope>NUCLEOTIDE SEQUENCE</scope>
    <source>
        <strain evidence="10">ChiGjej4B4-12881</strain>
    </source>
</reference>
<comment type="caution">
    <text evidence="10">The sequence shown here is derived from an EMBL/GenBank/DDBJ whole genome shotgun (WGS) entry which is preliminary data.</text>
</comment>
<dbReference type="Proteomes" id="UP000886780">
    <property type="component" value="Unassembled WGS sequence"/>
</dbReference>
<evidence type="ECO:0000256" key="5">
    <source>
        <dbReference type="ARBA" id="ARBA00023139"/>
    </source>
</evidence>
<organism evidence="10 11">
    <name type="scientific">Candidatus Lachnoclostridium stercoripullorum</name>
    <dbReference type="NCBI Taxonomy" id="2838635"/>
    <lineage>
        <taxon>Bacteria</taxon>
        <taxon>Bacillati</taxon>
        <taxon>Bacillota</taxon>
        <taxon>Clostridia</taxon>
        <taxon>Lachnospirales</taxon>
        <taxon>Lachnospiraceae</taxon>
    </lineage>
</organism>
<dbReference type="CDD" id="cd13597">
    <property type="entry name" value="PBP2_lipoprotein_Tp32"/>
    <property type="match status" value="1"/>
</dbReference>
<protein>
    <submittedName>
        <fullName evidence="10">MetQ/NlpA family ABC transporter substrate-binding protein</fullName>
    </submittedName>
</protein>
<keyword evidence="3 9" id="KW-0732">Signal</keyword>
<keyword evidence="4" id="KW-0472">Membrane</keyword>
<dbReference type="PIRSF" id="PIRSF002854">
    <property type="entry name" value="MetQ"/>
    <property type="match status" value="1"/>
</dbReference>
<evidence type="ECO:0000256" key="6">
    <source>
        <dbReference type="ARBA" id="ARBA00023288"/>
    </source>
</evidence>
<evidence type="ECO:0000256" key="3">
    <source>
        <dbReference type="ARBA" id="ARBA00022729"/>
    </source>
</evidence>
<dbReference type="AlphaFoldDB" id="A0A9D2AXV6"/>
<feature type="region of interest" description="Disordered" evidence="8">
    <location>
        <begin position="35"/>
        <end position="63"/>
    </location>
</feature>
<sequence>MRKNLVILAAALAAAAALTACGGQAEETTAAETAAETTAEESAEAEETSAEEETEAAKADGELETVTVGASPAPHAEILEAAKEAMAEKGYDLEIVEYVDYVQPNLALDSGDLTANYFQHITYLEDFNAERGTHLASAGSIHYEPFGIYAGKTASLEELADGAQIAVPNDATNEARALLLLEAQGLITLKEDAGLAATKNDIVDNPKNLDIVEIEAAQIPRSLGSVDVAVINGNYAIDAGLDVADALAVEASDSEAAVKYANVVAVQEGHENDPAIQTLVEVLKSDEIREFMETTYGGAVVPLD</sequence>
<proteinExistence type="inferred from homology"/>
<evidence type="ECO:0000256" key="2">
    <source>
        <dbReference type="ARBA" id="ARBA00008973"/>
    </source>
</evidence>
<evidence type="ECO:0000256" key="7">
    <source>
        <dbReference type="PIRSR" id="PIRSR002854-1"/>
    </source>
</evidence>
<evidence type="ECO:0000313" key="10">
    <source>
        <dbReference type="EMBL" id="HIX53141.1"/>
    </source>
</evidence>
<evidence type="ECO:0000313" key="11">
    <source>
        <dbReference type="Proteomes" id="UP000886780"/>
    </source>
</evidence>
<keyword evidence="6" id="KW-0449">Lipoprotein</keyword>
<comment type="subcellular location">
    <subcellularLocation>
        <location evidence="1">Membrane</location>
        <topology evidence="1">Lipid-anchor</topology>
    </subcellularLocation>
</comment>
<comment type="similarity">
    <text evidence="2">Belongs to the NlpA lipoprotein family.</text>
</comment>
<dbReference type="Gene3D" id="3.40.190.10">
    <property type="entry name" value="Periplasmic binding protein-like II"/>
    <property type="match status" value="2"/>
</dbReference>
<dbReference type="InterPro" id="IPR004872">
    <property type="entry name" value="Lipoprotein_NlpA"/>
</dbReference>
<feature type="compositionally biased region" description="Acidic residues" evidence="8">
    <location>
        <begin position="38"/>
        <end position="54"/>
    </location>
</feature>
<evidence type="ECO:0000256" key="8">
    <source>
        <dbReference type="SAM" id="MobiDB-lite"/>
    </source>
</evidence>
<dbReference type="Pfam" id="PF03180">
    <property type="entry name" value="Lipoprotein_9"/>
    <property type="match status" value="1"/>
</dbReference>
<name>A0A9D2AXV6_9FIRM</name>